<dbReference type="SUPFAM" id="SSF48179">
    <property type="entry name" value="6-phosphogluconate dehydrogenase C-terminal domain-like"/>
    <property type="match status" value="2"/>
</dbReference>
<name>A0A239FCF4_9RHOB</name>
<evidence type="ECO:0000256" key="1">
    <source>
        <dbReference type="ARBA" id="ARBA00004275"/>
    </source>
</evidence>
<dbReference type="GO" id="GO:0006631">
    <property type="term" value="P:fatty acid metabolic process"/>
    <property type="evidence" value="ECO:0007669"/>
    <property type="project" value="InterPro"/>
</dbReference>
<dbReference type="Gene3D" id="1.10.1040.50">
    <property type="match status" value="1"/>
</dbReference>
<dbReference type="InterPro" id="IPR001753">
    <property type="entry name" value="Enoyl-CoA_hydra/iso"/>
</dbReference>
<dbReference type="CDD" id="cd06558">
    <property type="entry name" value="crotonase-like"/>
    <property type="match status" value="1"/>
</dbReference>
<dbReference type="InterPro" id="IPR029045">
    <property type="entry name" value="ClpP/crotonase-like_dom_sf"/>
</dbReference>
<dbReference type="Gene3D" id="3.90.226.10">
    <property type="entry name" value="2-enoyl-CoA Hydratase, Chain A, domain 1"/>
    <property type="match status" value="1"/>
</dbReference>
<dbReference type="GO" id="GO:0016042">
    <property type="term" value="P:lipid catabolic process"/>
    <property type="evidence" value="ECO:0007669"/>
    <property type="project" value="UniProtKB-KW"/>
</dbReference>
<keyword evidence="6" id="KW-0511">Multifunctional enzyme</keyword>
<keyword evidence="2" id="KW-0443">Lipid metabolism</keyword>
<gene>
    <name evidence="8" type="ORF">SAMN05421757_102610</name>
</gene>
<keyword evidence="9" id="KW-1185">Reference proteome</keyword>
<dbReference type="Pfam" id="PF00725">
    <property type="entry name" value="3HCDH"/>
    <property type="match status" value="1"/>
</dbReference>
<dbReference type="Pfam" id="PF00378">
    <property type="entry name" value="ECH_1"/>
    <property type="match status" value="1"/>
</dbReference>
<keyword evidence="2" id="KW-0442">Lipid degradation</keyword>
<evidence type="ECO:0000256" key="3">
    <source>
        <dbReference type="ARBA" id="ARBA00023140"/>
    </source>
</evidence>
<evidence type="ECO:0000256" key="2">
    <source>
        <dbReference type="ARBA" id="ARBA00022963"/>
    </source>
</evidence>
<protein>
    <submittedName>
        <fullName evidence="8">3-hydroxyacyl-CoA dehydrogenase</fullName>
    </submittedName>
</protein>
<evidence type="ECO:0000259" key="7">
    <source>
        <dbReference type="Pfam" id="PF00725"/>
    </source>
</evidence>
<reference evidence="8 9" key="1">
    <citation type="submission" date="2017-06" db="EMBL/GenBank/DDBJ databases">
        <authorList>
            <person name="Kim H.J."/>
            <person name="Triplett B.A."/>
        </authorList>
    </citation>
    <scope>NUCLEOTIDE SEQUENCE [LARGE SCALE GENOMIC DNA]</scope>
    <source>
        <strain evidence="8 9">DSM 29339</strain>
    </source>
</reference>
<accession>A0A239FCF4</accession>
<keyword evidence="5" id="KW-0456">Lyase</keyword>
<organism evidence="8 9">
    <name type="scientific">Tropicimonas sediminicola</name>
    <dbReference type="NCBI Taxonomy" id="1031541"/>
    <lineage>
        <taxon>Bacteria</taxon>
        <taxon>Pseudomonadati</taxon>
        <taxon>Pseudomonadota</taxon>
        <taxon>Alphaproteobacteria</taxon>
        <taxon>Rhodobacterales</taxon>
        <taxon>Roseobacteraceae</taxon>
        <taxon>Tropicimonas</taxon>
    </lineage>
</organism>
<keyword evidence="3" id="KW-0576">Peroxisome</keyword>
<proteinExistence type="predicted"/>
<dbReference type="GO" id="GO:0004300">
    <property type="term" value="F:enoyl-CoA hydratase activity"/>
    <property type="evidence" value="ECO:0007669"/>
    <property type="project" value="UniProtKB-ARBA"/>
</dbReference>
<dbReference type="GO" id="GO:0016853">
    <property type="term" value="F:isomerase activity"/>
    <property type="evidence" value="ECO:0007669"/>
    <property type="project" value="UniProtKB-KW"/>
</dbReference>
<evidence type="ECO:0000256" key="5">
    <source>
        <dbReference type="ARBA" id="ARBA00023239"/>
    </source>
</evidence>
<sequence>MAARPVEVERIGSVGLLALAPGWPGPRVRAGLMAALDAFEEDAEVKAAVLVLPEVSGRWRPEATVPALPDLCDTLECCRFPVVAALAGCARGPLAELALAAHFRLAADGPCLEFPGIATGTLEGGGATQRLPRIAGAEVSLNLLLGGAPLSAEAAKEAGLLDGLVRGDLVETALALAERLAEGGVAPLRARDRREGQADRDAYHAAISVARERAEQPGSSRIIECVEAALLLPFEAGVGFERATADALQNSDEARALHHVVTAEERLASARPAEAPTIGTVSLEADDEAGADLALALLEAGVALRVREAEAGVLSQIGQALSDAVREGRIGEAERRARLALLRSDAGASDFARSDLHLRVASGDGRLPRSKARAGALATVIAPRDPDPAADGARIVLSRPFRVGDVAEILPDPQGTVGETEGLAALLHRIGARPLICRRPGRSALGRLVERFRAAAEHLLEDGATPAEIDAAMEAAGFSLGPFRSLDREGLLGPARRRQQAATIRDPRDRYVTVLDRLVAAGRLGQASGRGFYDYPAGIPEGLPSGEVERLVEEARRDAGTVPQRISAERIVERMGLALALAGLEVIGDGLLRDPAEVDLAAVHGLGFPRHRGGPMYQAGLMGWSELRRRLGVLASREDARFWAPPAILDEAVARGGGLSALAPAA</sequence>
<dbReference type="OrthoDB" id="9771883at2"/>
<comment type="subcellular location">
    <subcellularLocation>
        <location evidence="1">Peroxisome</location>
    </subcellularLocation>
</comment>
<dbReference type="PANTHER" id="PTHR23309">
    <property type="entry name" value="3-HYDROXYACYL-COA DEHYROGENASE"/>
    <property type="match status" value="1"/>
</dbReference>
<dbReference type="SUPFAM" id="SSF52096">
    <property type="entry name" value="ClpP/crotonase"/>
    <property type="match status" value="1"/>
</dbReference>
<dbReference type="InterPro" id="IPR008927">
    <property type="entry name" value="6-PGluconate_DH-like_C_sf"/>
</dbReference>
<evidence type="ECO:0000313" key="9">
    <source>
        <dbReference type="Proteomes" id="UP000198426"/>
    </source>
</evidence>
<keyword evidence="4" id="KW-0413">Isomerase</keyword>
<dbReference type="GO" id="GO:0016616">
    <property type="term" value="F:oxidoreductase activity, acting on the CH-OH group of donors, NAD or NADP as acceptor"/>
    <property type="evidence" value="ECO:0007669"/>
    <property type="project" value="InterPro"/>
</dbReference>
<evidence type="ECO:0000256" key="4">
    <source>
        <dbReference type="ARBA" id="ARBA00023235"/>
    </source>
</evidence>
<evidence type="ECO:0000256" key="6">
    <source>
        <dbReference type="ARBA" id="ARBA00023268"/>
    </source>
</evidence>
<dbReference type="InterPro" id="IPR006108">
    <property type="entry name" value="3HC_DH_C"/>
</dbReference>
<dbReference type="EMBL" id="FZOY01000002">
    <property type="protein sequence ID" value="SNS54589.1"/>
    <property type="molecule type" value="Genomic_DNA"/>
</dbReference>
<dbReference type="Proteomes" id="UP000198426">
    <property type="component" value="Unassembled WGS sequence"/>
</dbReference>
<dbReference type="AlphaFoldDB" id="A0A239FCF4"/>
<feature type="domain" description="3-hydroxyacyl-CoA dehydrogenase C-terminal" evidence="7">
    <location>
        <begin position="447"/>
        <end position="535"/>
    </location>
</feature>
<dbReference type="RefSeq" id="WP_089232327.1">
    <property type="nucleotide sequence ID" value="NZ_FZOY01000002.1"/>
</dbReference>
<evidence type="ECO:0000313" key="8">
    <source>
        <dbReference type="EMBL" id="SNS54589.1"/>
    </source>
</evidence>